<dbReference type="InterPro" id="IPR020894">
    <property type="entry name" value="Cadherin_CS"/>
</dbReference>
<dbReference type="InterPro" id="IPR039808">
    <property type="entry name" value="Cadherin"/>
</dbReference>
<dbReference type="GO" id="GO:0007043">
    <property type="term" value="P:cell-cell junction assembly"/>
    <property type="evidence" value="ECO:0007669"/>
    <property type="project" value="TreeGrafter"/>
</dbReference>
<evidence type="ECO:0000256" key="4">
    <source>
        <dbReference type="ARBA" id="ARBA00004536"/>
    </source>
</evidence>
<evidence type="ECO:0000256" key="22">
    <source>
        <dbReference type="RuleBase" id="RU003318"/>
    </source>
</evidence>
<evidence type="ECO:0000256" key="8">
    <source>
        <dbReference type="ARBA" id="ARBA00022692"/>
    </source>
</evidence>
<dbReference type="GO" id="GO:0007398">
    <property type="term" value="P:ectoderm development"/>
    <property type="evidence" value="ECO:0007669"/>
    <property type="project" value="UniProtKB-ARBA"/>
</dbReference>
<dbReference type="GO" id="GO:0001764">
    <property type="term" value="P:neuron migration"/>
    <property type="evidence" value="ECO:0007669"/>
    <property type="project" value="UniProtKB-ARBA"/>
</dbReference>
<evidence type="ECO:0000256" key="16">
    <source>
        <dbReference type="ARBA" id="ARBA00022989"/>
    </source>
</evidence>
<protein>
    <recommendedName>
        <fullName evidence="20">Cadherin-1</fullName>
    </recommendedName>
</protein>
<keyword evidence="17" id="KW-0333">Golgi apparatus</keyword>
<dbReference type="PANTHER" id="PTHR24027">
    <property type="entry name" value="CADHERIN-23"/>
    <property type="match status" value="1"/>
</dbReference>
<evidence type="ECO:0000256" key="7">
    <source>
        <dbReference type="ARBA" id="ARBA00022490"/>
    </source>
</evidence>
<dbReference type="GO" id="GO:0042074">
    <property type="term" value="P:cell migration involved in gastrulation"/>
    <property type="evidence" value="ECO:0007669"/>
    <property type="project" value="UniProtKB-ARBA"/>
</dbReference>
<dbReference type="PANTHER" id="PTHR24027:SF319">
    <property type="entry name" value="CADHERIN-1"/>
    <property type="match status" value="1"/>
</dbReference>
<dbReference type="GO" id="GO:0007156">
    <property type="term" value="P:homophilic cell adhesion via plasma membrane adhesion molecules"/>
    <property type="evidence" value="ECO:0007669"/>
    <property type="project" value="InterPro"/>
</dbReference>
<dbReference type="PRINTS" id="PR00205">
    <property type="entry name" value="CADHERIN"/>
</dbReference>
<evidence type="ECO:0000256" key="5">
    <source>
        <dbReference type="ARBA" id="ARBA00004601"/>
    </source>
</evidence>
<dbReference type="GO" id="GO:0060027">
    <property type="term" value="P:convergent extension involved in gastrulation"/>
    <property type="evidence" value="ECO:0007669"/>
    <property type="project" value="UniProtKB-ARBA"/>
</dbReference>
<keyword evidence="13 21" id="KW-0106">Calcium</keyword>
<organism evidence="26 27">
    <name type="scientific">Myripristis murdjan</name>
    <name type="common">pinecone soldierfish</name>
    <dbReference type="NCBI Taxonomy" id="586833"/>
    <lineage>
        <taxon>Eukaryota</taxon>
        <taxon>Metazoa</taxon>
        <taxon>Chordata</taxon>
        <taxon>Craniata</taxon>
        <taxon>Vertebrata</taxon>
        <taxon>Euteleostomi</taxon>
        <taxon>Actinopterygii</taxon>
        <taxon>Neopterygii</taxon>
        <taxon>Teleostei</taxon>
        <taxon>Neoteleostei</taxon>
        <taxon>Acanthomorphata</taxon>
        <taxon>Holocentriformes</taxon>
        <taxon>Holocentridae</taxon>
        <taxon>Myripristis</taxon>
    </lineage>
</organism>
<dbReference type="Pfam" id="PF01049">
    <property type="entry name" value="CADH_Y-type_LIR"/>
    <property type="match status" value="1"/>
</dbReference>
<keyword evidence="12" id="KW-0967">Endosome</keyword>
<dbReference type="Proteomes" id="UP000472263">
    <property type="component" value="Chromosome 6"/>
</dbReference>
<dbReference type="GO" id="GO:0005794">
    <property type="term" value="C:Golgi apparatus"/>
    <property type="evidence" value="ECO:0007669"/>
    <property type="project" value="UniProtKB-SubCell"/>
</dbReference>
<dbReference type="InterPro" id="IPR000233">
    <property type="entry name" value="Cadherin_Y-type_LIR"/>
</dbReference>
<dbReference type="GO" id="GO:0007498">
    <property type="term" value="P:mesoderm development"/>
    <property type="evidence" value="ECO:0007669"/>
    <property type="project" value="UniProtKB-ARBA"/>
</dbReference>
<keyword evidence="6" id="KW-1003">Cell membrane</keyword>
<dbReference type="GO" id="GO:0005509">
    <property type="term" value="F:calcium ion binding"/>
    <property type="evidence" value="ECO:0007669"/>
    <property type="project" value="UniProtKB-UniRule"/>
</dbReference>
<dbReference type="InterPro" id="IPR027397">
    <property type="entry name" value="Catenin-bd_sf"/>
</dbReference>
<feature type="domain" description="Cadherin" evidence="25">
    <location>
        <begin position="262"/>
        <end position="407"/>
    </location>
</feature>
<keyword evidence="14 22" id="KW-0130">Cell adhesion</keyword>
<evidence type="ECO:0000256" key="18">
    <source>
        <dbReference type="ARBA" id="ARBA00023136"/>
    </source>
</evidence>
<sequence length="815" mass="89650">NESNVFTTPLKHRVQHSKSDMAILRLPTMEFQHSSRFSRMKRDWVIPPISLPENDRGPYPKVVVQIKSSNDNKVAVTYKITGPGADEPPEGLFTIDKHSGMMFVTQSLDREKKDKYNLWAHALTEGGKAEDPMKLIINVIDLNDNHPEFTHSLFSGRVSESAAIDYSFMGVTAGDRDDPKTDNGIVRYRIQAQAPALPTPNMFAINPASGVISVAAGGLDREIYPEYKLIIEAADMVGEGLTTSCTAVITITDSNDHAPQFTVTSVLSSVPENEVGVEVIRLKVTDQDELGSPNANTKYSIIKGNEGGYFNISTGPSKMEGIITTAKVGTHQSIFISYYLFCCIAAELCSATNLLLSISLKELDFESIRVFTLLVVVENEVVFSRPVSTSTATVTVSVEDRNEPPVFNPAETHVSRSEDAAVGSTVAQLTARDPDTARKQSIRYQLLEDTAKWLTIDKDTGLVKVKSRMDRESTFVKNALYTVLILAYDNDTFPATGTATLIVTLLDVNDNAPLIKQRRASLCNRDPSPVLLDIVDVDGRGNCEPFTVELQGEHRINWTVSSNSTSKKTQSLAPRRLLSPGDYGVLMRIYDAGMLYQDSTLEVEVCHCQGAVSTCFIPHPESRTHVPSLATAVLGAIFGILLLLLLLLLFLRGRTTEKEAPLLEDVVRDNIFYYDEEGGGEEDQQYDLSQLHRGLDSHPSVFCTDVLPIGQTLPLYRLRPQVDEEIGNFIEDNLHVADNDPTAPPYDSLLVFDYEGVGSEAGSLSSLHSSSSDEEQGFQSLACSGPRFSRLADLYMAGAEEDDDTETLPGKTEWV</sequence>
<keyword evidence="18 24" id="KW-0472">Membrane</keyword>
<dbReference type="GO" id="GO:0034332">
    <property type="term" value="P:adherens junction organization"/>
    <property type="evidence" value="ECO:0007669"/>
    <property type="project" value="UniProtKB-ARBA"/>
</dbReference>
<evidence type="ECO:0000313" key="27">
    <source>
        <dbReference type="Proteomes" id="UP000472263"/>
    </source>
</evidence>
<accession>A0A668A2V7</accession>
<dbReference type="GeneTree" id="ENSGT00940000154848"/>
<evidence type="ECO:0000256" key="20">
    <source>
        <dbReference type="ARBA" id="ARBA00023893"/>
    </source>
</evidence>
<evidence type="ECO:0000256" key="11">
    <source>
        <dbReference type="ARBA" id="ARBA00022737"/>
    </source>
</evidence>
<dbReference type="GO" id="GO:0005912">
    <property type="term" value="C:adherens junction"/>
    <property type="evidence" value="ECO:0007669"/>
    <property type="project" value="UniProtKB-SubCell"/>
</dbReference>
<dbReference type="FunFam" id="4.10.900.10:FF:000001">
    <property type="entry name" value="Cadherin 2"/>
    <property type="match status" value="1"/>
</dbReference>
<comment type="function">
    <text evidence="23">Cadherins are calcium-dependent cell adhesion proteins.</text>
</comment>
<dbReference type="InterPro" id="IPR015919">
    <property type="entry name" value="Cadherin-like_sf"/>
</dbReference>
<dbReference type="AlphaFoldDB" id="A0A668A2V7"/>
<dbReference type="Ensembl" id="ENSMMDT00005040239.1">
    <property type="protein sequence ID" value="ENSMMDP00005039426.1"/>
    <property type="gene ID" value="ENSMMDG00005017794.1"/>
</dbReference>
<evidence type="ECO:0000256" key="10">
    <source>
        <dbReference type="ARBA" id="ARBA00022729"/>
    </source>
</evidence>
<evidence type="ECO:0000256" key="15">
    <source>
        <dbReference type="ARBA" id="ARBA00022949"/>
    </source>
</evidence>
<dbReference type="PROSITE" id="PS50268">
    <property type="entry name" value="CADHERIN_2"/>
    <property type="match status" value="4"/>
</dbReference>
<dbReference type="CDD" id="cd11304">
    <property type="entry name" value="Cadherin_repeat"/>
    <property type="match status" value="3"/>
</dbReference>
<dbReference type="Pfam" id="PF00028">
    <property type="entry name" value="Cadherin"/>
    <property type="match status" value="4"/>
</dbReference>
<dbReference type="GO" id="GO:0008013">
    <property type="term" value="F:beta-catenin binding"/>
    <property type="evidence" value="ECO:0007669"/>
    <property type="project" value="TreeGrafter"/>
</dbReference>
<proteinExistence type="predicted"/>
<reference evidence="26" key="1">
    <citation type="submission" date="2019-06" db="EMBL/GenBank/DDBJ databases">
        <authorList>
            <consortium name="Wellcome Sanger Institute Data Sharing"/>
        </authorList>
    </citation>
    <scope>NUCLEOTIDE SEQUENCE [LARGE SCALE GENOMIC DNA]</scope>
</reference>
<keyword evidence="11" id="KW-0677">Repeat</keyword>
<keyword evidence="16 24" id="KW-1133">Transmembrane helix</keyword>
<evidence type="ECO:0000256" key="17">
    <source>
        <dbReference type="ARBA" id="ARBA00023034"/>
    </source>
</evidence>
<dbReference type="FunFam" id="2.60.40.60:FF:000019">
    <property type="entry name" value="Cadherin 2"/>
    <property type="match status" value="1"/>
</dbReference>
<dbReference type="Gene3D" id="4.10.900.10">
    <property type="entry name" value="TCF3-CBD (Catenin binding domain)"/>
    <property type="match status" value="1"/>
</dbReference>
<reference evidence="26" key="3">
    <citation type="submission" date="2025-09" db="UniProtKB">
        <authorList>
            <consortium name="Ensembl"/>
        </authorList>
    </citation>
    <scope>IDENTIFICATION</scope>
</reference>
<keyword evidence="8 22" id="KW-0812">Transmembrane</keyword>
<dbReference type="FunFam" id="2.60.40.60:FF:000011">
    <property type="entry name" value="Cadherin 1"/>
    <property type="match status" value="1"/>
</dbReference>
<evidence type="ECO:0000256" key="1">
    <source>
        <dbReference type="ARBA" id="ARBA00004177"/>
    </source>
</evidence>
<keyword evidence="27" id="KW-1185">Reference proteome</keyword>
<dbReference type="GO" id="GO:0016339">
    <property type="term" value="P:calcium-dependent cell-cell adhesion via plasma membrane cell adhesion molecules"/>
    <property type="evidence" value="ECO:0007669"/>
    <property type="project" value="TreeGrafter"/>
</dbReference>
<dbReference type="FunFam" id="2.60.40.60:FF:000022">
    <property type="entry name" value="Cadherin 2"/>
    <property type="match status" value="1"/>
</dbReference>
<evidence type="ECO:0000313" key="26">
    <source>
        <dbReference type="Ensembl" id="ENSMMDP00005039426.1"/>
    </source>
</evidence>
<dbReference type="GO" id="GO:0001841">
    <property type="term" value="P:neural tube formation"/>
    <property type="evidence" value="ECO:0007669"/>
    <property type="project" value="UniProtKB-ARBA"/>
</dbReference>
<evidence type="ECO:0000256" key="24">
    <source>
        <dbReference type="SAM" id="Phobius"/>
    </source>
</evidence>
<reference evidence="26" key="2">
    <citation type="submission" date="2025-08" db="UniProtKB">
        <authorList>
            <consortium name="Ensembl"/>
        </authorList>
    </citation>
    <scope>IDENTIFICATION</scope>
</reference>
<evidence type="ECO:0000256" key="14">
    <source>
        <dbReference type="ARBA" id="ARBA00022889"/>
    </source>
</evidence>
<feature type="domain" description="Cadherin" evidence="25">
    <location>
        <begin position="43"/>
        <end position="149"/>
    </location>
</feature>
<keyword evidence="19" id="KW-0325">Glycoprotein</keyword>
<evidence type="ECO:0000256" key="3">
    <source>
        <dbReference type="ARBA" id="ARBA00004496"/>
    </source>
</evidence>
<dbReference type="Gene3D" id="2.60.40.60">
    <property type="entry name" value="Cadherins"/>
    <property type="match status" value="5"/>
</dbReference>
<comment type="subcellular location">
    <subcellularLocation>
        <location evidence="4">Cell junction</location>
        <location evidence="4">Adherens junction</location>
    </subcellularLocation>
    <subcellularLocation>
        <location evidence="2 22">Cell membrane</location>
        <topology evidence="2 22">Single-pass type I membrane protein</topology>
    </subcellularLocation>
    <subcellularLocation>
        <location evidence="3">Cytoplasm</location>
    </subcellularLocation>
    <subcellularLocation>
        <location evidence="1">Endosome</location>
    </subcellularLocation>
    <subcellularLocation>
        <location evidence="5">Golgi apparatus</location>
        <location evidence="5">trans-Golgi network</location>
    </subcellularLocation>
</comment>
<evidence type="ECO:0000256" key="23">
    <source>
        <dbReference type="RuleBase" id="RU004357"/>
    </source>
</evidence>
<dbReference type="GO" id="GO:0016342">
    <property type="term" value="C:catenin complex"/>
    <property type="evidence" value="ECO:0007669"/>
    <property type="project" value="TreeGrafter"/>
</dbReference>
<feature type="transmembrane region" description="Helical" evidence="24">
    <location>
        <begin position="629"/>
        <end position="651"/>
    </location>
</feature>
<dbReference type="GO" id="GO:0045296">
    <property type="term" value="F:cadherin binding"/>
    <property type="evidence" value="ECO:0007669"/>
    <property type="project" value="TreeGrafter"/>
</dbReference>
<evidence type="ECO:0000259" key="25">
    <source>
        <dbReference type="PROSITE" id="PS50268"/>
    </source>
</evidence>
<feature type="domain" description="Cadherin" evidence="25">
    <location>
        <begin position="408"/>
        <end position="515"/>
    </location>
</feature>
<dbReference type="SMART" id="SM00112">
    <property type="entry name" value="CA"/>
    <property type="match status" value="4"/>
</dbReference>
<keyword evidence="10" id="KW-0732">Signal</keyword>
<evidence type="ECO:0000256" key="9">
    <source>
        <dbReference type="ARBA" id="ARBA00022723"/>
    </source>
</evidence>
<keyword evidence="9" id="KW-0479">Metal-binding</keyword>
<dbReference type="InterPro" id="IPR002126">
    <property type="entry name" value="Cadherin-like_dom"/>
</dbReference>
<keyword evidence="15" id="KW-0965">Cell junction</keyword>
<feature type="domain" description="Cadherin" evidence="25">
    <location>
        <begin position="150"/>
        <end position="261"/>
    </location>
</feature>
<dbReference type="GO" id="GO:0030010">
    <property type="term" value="P:establishment of cell polarity"/>
    <property type="evidence" value="ECO:0007669"/>
    <property type="project" value="UniProtKB-ARBA"/>
</dbReference>
<dbReference type="GO" id="GO:0000902">
    <property type="term" value="P:cell morphogenesis"/>
    <property type="evidence" value="ECO:0007669"/>
    <property type="project" value="TreeGrafter"/>
</dbReference>
<evidence type="ECO:0000256" key="12">
    <source>
        <dbReference type="ARBA" id="ARBA00022753"/>
    </source>
</evidence>
<dbReference type="PROSITE" id="PS00232">
    <property type="entry name" value="CADHERIN_1"/>
    <property type="match status" value="3"/>
</dbReference>
<evidence type="ECO:0000256" key="21">
    <source>
        <dbReference type="PROSITE-ProRule" id="PRU00043"/>
    </source>
</evidence>
<evidence type="ECO:0000256" key="19">
    <source>
        <dbReference type="ARBA" id="ARBA00023180"/>
    </source>
</evidence>
<dbReference type="GO" id="GO:0005768">
    <property type="term" value="C:endosome"/>
    <property type="evidence" value="ECO:0007669"/>
    <property type="project" value="UniProtKB-SubCell"/>
</dbReference>
<evidence type="ECO:0000256" key="13">
    <source>
        <dbReference type="ARBA" id="ARBA00022837"/>
    </source>
</evidence>
<dbReference type="InParanoid" id="A0A668A2V7"/>
<dbReference type="GO" id="GO:0044331">
    <property type="term" value="P:cell-cell adhesion mediated by cadherin"/>
    <property type="evidence" value="ECO:0007669"/>
    <property type="project" value="TreeGrafter"/>
</dbReference>
<evidence type="ECO:0000256" key="2">
    <source>
        <dbReference type="ARBA" id="ARBA00004251"/>
    </source>
</evidence>
<dbReference type="SUPFAM" id="SSF49313">
    <property type="entry name" value="Cadherin-like"/>
    <property type="match status" value="5"/>
</dbReference>
<dbReference type="FunFam" id="2.60.40.60:FF:000095">
    <property type="entry name" value="Cadherin 13"/>
    <property type="match status" value="1"/>
</dbReference>
<name>A0A668A2V7_9TELE</name>
<evidence type="ECO:0000256" key="6">
    <source>
        <dbReference type="ARBA" id="ARBA00022475"/>
    </source>
</evidence>
<gene>
    <name evidence="26" type="primary">LOC115361282</name>
</gene>
<keyword evidence="7" id="KW-0963">Cytoplasm</keyword>